<dbReference type="Bgee" id="ENSMFAG00000044905">
    <property type="expression patterns" value="Expressed in bone marrow and 1 other cell type or tissue"/>
</dbReference>
<dbReference type="AlphaFoldDB" id="A0A2K5VQB8"/>
<dbReference type="STRING" id="9541.ENSMFAP00000026987"/>
<evidence type="ECO:0000256" key="8">
    <source>
        <dbReference type="ARBA" id="ARBA00023030"/>
    </source>
</evidence>
<dbReference type="SUPFAM" id="SSF54117">
    <property type="entry name" value="Interleukin 8-like chemokines"/>
    <property type="match status" value="1"/>
</dbReference>
<keyword evidence="9" id="KW-1015">Disulfide bond</keyword>
<evidence type="ECO:0000313" key="14">
    <source>
        <dbReference type="Ensembl" id="ENSMFAP00000026987.2"/>
    </source>
</evidence>
<dbReference type="Ensembl" id="ENSMFAT00000076477.1">
    <property type="protein sequence ID" value="ENSMFAP00000058078.1"/>
    <property type="gene ID" value="ENSMFAG00000044905.2"/>
</dbReference>
<organism evidence="14 15">
    <name type="scientific">Macaca fascicularis</name>
    <name type="common">Crab-eating macaque</name>
    <name type="synonym">Cynomolgus monkey</name>
    <dbReference type="NCBI Taxonomy" id="9541"/>
    <lineage>
        <taxon>Eukaryota</taxon>
        <taxon>Metazoa</taxon>
        <taxon>Chordata</taxon>
        <taxon>Craniata</taxon>
        <taxon>Vertebrata</taxon>
        <taxon>Euteleostomi</taxon>
        <taxon>Mammalia</taxon>
        <taxon>Eutheria</taxon>
        <taxon>Euarchontoglires</taxon>
        <taxon>Primates</taxon>
        <taxon>Haplorrhini</taxon>
        <taxon>Catarrhini</taxon>
        <taxon>Cercopithecidae</taxon>
        <taxon>Cercopithecinae</taxon>
        <taxon>Macaca</taxon>
    </lineage>
</organism>
<dbReference type="InterPro" id="IPR001089">
    <property type="entry name" value="Chemokine_CXC"/>
</dbReference>
<dbReference type="GO" id="GO:0005615">
    <property type="term" value="C:extracellular space"/>
    <property type="evidence" value="ECO:0007669"/>
    <property type="project" value="UniProtKB-UniRule"/>
</dbReference>
<keyword evidence="10" id="KW-0395">Inflammatory response</keyword>
<dbReference type="GeneTree" id="ENSGT00940000163986"/>
<dbReference type="Proteomes" id="UP000233100">
    <property type="component" value="Chromosome 5"/>
</dbReference>
<dbReference type="InterPro" id="IPR039809">
    <property type="entry name" value="Chemokine_b/g/d"/>
</dbReference>
<evidence type="ECO:0000256" key="3">
    <source>
        <dbReference type="ARBA" id="ARBA00022500"/>
    </source>
</evidence>
<comment type="similarity">
    <text evidence="2 11">Belongs to the intercrine alpha (chemokine CxC) family.</text>
</comment>
<evidence type="ECO:0000256" key="7">
    <source>
        <dbReference type="ARBA" id="ARBA00022934"/>
    </source>
</evidence>
<dbReference type="InterPro" id="IPR001811">
    <property type="entry name" value="Chemokine_IL8-like_dom"/>
</dbReference>
<evidence type="ECO:0000256" key="10">
    <source>
        <dbReference type="ARBA" id="ARBA00023198"/>
    </source>
</evidence>
<dbReference type="Gene3D" id="2.40.50.40">
    <property type="match status" value="1"/>
</dbReference>
<dbReference type="PANTHER" id="PTHR12015">
    <property type="entry name" value="SMALL INDUCIBLE CYTOKINE A"/>
    <property type="match status" value="1"/>
</dbReference>
<keyword evidence="5 11" id="KW-0964">Secreted</keyword>
<reference evidence="14 15" key="1">
    <citation type="submission" date="2013-03" db="EMBL/GenBank/DDBJ databases">
        <authorList>
            <person name="Warren W."/>
            <person name="Wilson R.K."/>
        </authorList>
    </citation>
    <scope>NUCLEOTIDE SEQUENCE</scope>
</reference>
<dbReference type="PRINTS" id="PR00437">
    <property type="entry name" value="SMALLCYTKCXC"/>
</dbReference>
<evidence type="ECO:0000313" key="15">
    <source>
        <dbReference type="Proteomes" id="UP000233100"/>
    </source>
</evidence>
<dbReference type="SMART" id="SM00199">
    <property type="entry name" value="SCY"/>
    <property type="match status" value="1"/>
</dbReference>
<evidence type="ECO:0000256" key="6">
    <source>
        <dbReference type="ARBA" id="ARBA00022729"/>
    </source>
</evidence>
<comment type="subcellular location">
    <subcellularLocation>
        <location evidence="1 11">Secreted</location>
    </subcellularLocation>
</comment>
<dbReference type="GO" id="GO:0006954">
    <property type="term" value="P:inflammatory response"/>
    <property type="evidence" value="ECO:0007669"/>
    <property type="project" value="UniProtKB-KW"/>
</dbReference>
<evidence type="ECO:0000256" key="2">
    <source>
        <dbReference type="ARBA" id="ARBA00010665"/>
    </source>
</evidence>
<dbReference type="InterPro" id="IPR018048">
    <property type="entry name" value="Chemokine_CXC_CS"/>
</dbReference>
<keyword evidence="15" id="KW-1185">Reference proteome</keyword>
<name>A0A2K5VQB8_MACFA</name>
<proteinExistence type="inferred from homology"/>
<evidence type="ECO:0000256" key="11">
    <source>
        <dbReference type="RuleBase" id="RU361149"/>
    </source>
</evidence>
<dbReference type="GO" id="GO:0006955">
    <property type="term" value="P:immune response"/>
    <property type="evidence" value="ECO:0007669"/>
    <property type="project" value="InterPro"/>
</dbReference>
<keyword evidence="7" id="KW-0164">Citrullination</keyword>
<dbReference type="PANTHER" id="PTHR12015:SF192">
    <property type="entry name" value="GROWTH-REGULATED ALPHA PROTEIN"/>
    <property type="match status" value="1"/>
</dbReference>
<dbReference type="VEuPathDB" id="HostDB:ENSMFAG00000044905"/>
<keyword evidence="8" id="KW-0339">Growth factor</keyword>
<feature type="region of interest" description="Disordered" evidence="12">
    <location>
        <begin position="1"/>
        <end position="69"/>
    </location>
</feature>
<evidence type="ECO:0000256" key="4">
    <source>
        <dbReference type="ARBA" id="ARBA00022514"/>
    </source>
</evidence>
<dbReference type="InterPro" id="IPR036048">
    <property type="entry name" value="Interleukin_8-like_sf"/>
</dbReference>
<feature type="domain" description="Chemokine interleukin-8-like" evidence="13">
    <location>
        <begin position="228"/>
        <end position="288"/>
    </location>
</feature>
<dbReference type="GO" id="GO:0008009">
    <property type="term" value="F:chemokine activity"/>
    <property type="evidence" value="ECO:0007669"/>
    <property type="project" value="InterPro"/>
</dbReference>
<keyword evidence="6" id="KW-0732">Signal</keyword>
<protein>
    <recommendedName>
        <fullName evidence="11">C-X-C motif chemokine</fullName>
    </recommendedName>
</protein>
<dbReference type="Ensembl" id="ENSMFAT00000001169.2">
    <property type="protein sequence ID" value="ENSMFAP00000026987.2"/>
    <property type="gene ID" value="ENSMFAG00000044905.2"/>
</dbReference>
<dbReference type="FunFam" id="2.40.50.40:FF:000004">
    <property type="entry name" value="C-X-C motif chemokine"/>
    <property type="match status" value="1"/>
</dbReference>
<keyword evidence="4 11" id="KW-0202">Cytokine</keyword>
<dbReference type="Ensembl" id="ENSMFAT00000096592.1">
    <property type="protein sequence ID" value="ENSMFAP00000050343.1"/>
    <property type="gene ID" value="ENSMFAG00000044905.2"/>
</dbReference>
<evidence type="ECO:0000256" key="1">
    <source>
        <dbReference type="ARBA" id="ARBA00004613"/>
    </source>
</evidence>
<reference evidence="14" key="2">
    <citation type="submission" date="2025-05" db="UniProtKB">
        <authorList>
            <consortium name="Ensembl"/>
        </authorList>
    </citation>
    <scope>IDENTIFICATION</scope>
</reference>
<keyword evidence="3 11" id="KW-0145">Chemotaxis</keyword>
<sequence>MSSREVTPPGKDVARSLRGSKGSDPRSTVLGSRSAPRRRNLGISESGGLSLPLQGFGAESEHSTVGGSYARQPDLAFSRECPHPSPPQRRGCAFLPDSGSIWISGNFPGPGLRAFQPQPCIKGVHHAQRATEPRPQAAPCQLSLSSHSRPKRLLSPMASPALSTAPSNLRLLRVALLLLLLVAASRRSRWVPEPWGPRAGSGWDGRPAPTAPLNQRVSSSLGAPLVTELRCQCLQTLHGIHPKNIQSVNVKAPGPHCAQTEVIATLKNGQKACLNPASPMVQKIIEKILNKGSTGLTGVK</sequence>
<dbReference type="Pfam" id="PF00048">
    <property type="entry name" value="IL8"/>
    <property type="match status" value="1"/>
</dbReference>
<evidence type="ECO:0000259" key="13">
    <source>
        <dbReference type="SMART" id="SM00199"/>
    </source>
</evidence>
<dbReference type="GO" id="GO:0008083">
    <property type="term" value="F:growth factor activity"/>
    <property type="evidence" value="ECO:0007669"/>
    <property type="project" value="UniProtKB-KW"/>
</dbReference>
<dbReference type="PROSITE" id="PS00471">
    <property type="entry name" value="SMALL_CYTOKINES_CXC"/>
    <property type="match status" value="1"/>
</dbReference>
<dbReference type="InterPro" id="IPR033899">
    <property type="entry name" value="CXC_Chemokine_domain"/>
</dbReference>
<accession>A0A2K5VQB8</accession>
<evidence type="ECO:0000256" key="12">
    <source>
        <dbReference type="SAM" id="MobiDB-lite"/>
    </source>
</evidence>
<evidence type="ECO:0000256" key="5">
    <source>
        <dbReference type="ARBA" id="ARBA00022525"/>
    </source>
</evidence>
<evidence type="ECO:0000256" key="9">
    <source>
        <dbReference type="ARBA" id="ARBA00023157"/>
    </source>
</evidence>
<dbReference type="CDD" id="cd00273">
    <property type="entry name" value="Chemokine_CXC"/>
    <property type="match status" value="1"/>
</dbReference>